<evidence type="ECO:0000313" key="3">
    <source>
        <dbReference type="Proteomes" id="UP000076830"/>
    </source>
</evidence>
<accession>A0A167GXF0</accession>
<dbReference type="RefSeq" id="WP_067646888.1">
    <property type="nucleotide sequence ID" value="NZ_CP015249.1"/>
</dbReference>
<reference evidence="2 3" key="1">
    <citation type="submission" date="2016-04" db="EMBL/GenBank/DDBJ databases">
        <title>Complete genome sequence of Dokdonella koreensis DS-123T.</title>
        <authorList>
            <person name="Kim J.F."/>
            <person name="Lee H."/>
            <person name="Kwak M.-J."/>
        </authorList>
    </citation>
    <scope>NUCLEOTIDE SEQUENCE [LARGE SCALE GENOMIC DNA]</scope>
    <source>
        <strain evidence="2 3">DS-123</strain>
    </source>
</reference>
<evidence type="ECO:0000256" key="1">
    <source>
        <dbReference type="SAM" id="SignalP"/>
    </source>
</evidence>
<dbReference type="Proteomes" id="UP000076830">
    <property type="component" value="Chromosome"/>
</dbReference>
<organism evidence="2 3">
    <name type="scientific">Dokdonella koreensis DS-123</name>
    <dbReference type="NCBI Taxonomy" id="1300342"/>
    <lineage>
        <taxon>Bacteria</taxon>
        <taxon>Pseudomonadati</taxon>
        <taxon>Pseudomonadota</taxon>
        <taxon>Gammaproteobacteria</taxon>
        <taxon>Lysobacterales</taxon>
        <taxon>Rhodanobacteraceae</taxon>
        <taxon>Dokdonella</taxon>
    </lineage>
</organism>
<dbReference type="AlphaFoldDB" id="A0A167GXF0"/>
<keyword evidence="3" id="KW-1185">Reference proteome</keyword>
<sequence>MIRRILLVLILALASAGASAAPLSWRLDMPSTANNSFLWGWLGDEFGPFTGSVTATKVVITYTTTGDEDAADFYFTFDVPTLSDQTWIHFNGKDLGWSGTGTFKIELESKDYNGEIRPGRFGAEITGGGTLIDSYLELTIDGERADPIYTDGFDEEF</sequence>
<dbReference type="OrthoDB" id="9919421at2"/>
<gene>
    <name evidence="2" type="ORF">I596_2016</name>
</gene>
<dbReference type="KEGG" id="dko:I596_2016"/>
<feature type="signal peptide" evidence="1">
    <location>
        <begin position="1"/>
        <end position="20"/>
    </location>
</feature>
<name>A0A167GXF0_9GAMM</name>
<keyword evidence="1" id="KW-0732">Signal</keyword>
<proteinExistence type="predicted"/>
<dbReference type="EMBL" id="CP015249">
    <property type="protein sequence ID" value="ANB18036.1"/>
    <property type="molecule type" value="Genomic_DNA"/>
</dbReference>
<evidence type="ECO:0000313" key="2">
    <source>
        <dbReference type="EMBL" id="ANB18036.1"/>
    </source>
</evidence>
<feature type="chain" id="PRO_5007887232" evidence="1">
    <location>
        <begin position="21"/>
        <end position="157"/>
    </location>
</feature>
<protein>
    <submittedName>
        <fullName evidence="2">Uncharacterized protein</fullName>
    </submittedName>
</protein>